<dbReference type="InterPro" id="IPR036728">
    <property type="entry name" value="PBP_GOBP_sf"/>
</dbReference>
<dbReference type="SMART" id="SM00708">
    <property type="entry name" value="PhBP"/>
    <property type="match status" value="1"/>
</dbReference>
<feature type="chain" id="PRO_5024426633" evidence="2">
    <location>
        <begin position="17"/>
        <end position="133"/>
    </location>
</feature>
<name>A0A5N4B591_PHOPY</name>
<dbReference type="FunCoup" id="A0A5N4B591">
    <property type="interactions" value="15"/>
</dbReference>
<dbReference type="Proteomes" id="UP000327044">
    <property type="component" value="Unassembled WGS sequence"/>
</dbReference>
<dbReference type="EMBL" id="VVIM01000001">
    <property type="protein sequence ID" value="KAB0804781.1"/>
    <property type="molecule type" value="Genomic_DNA"/>
</dbReference>
<dbReference type="Pfam" id="PF01395">
    <property type="entry name" value="PBP_GOBP"/>
    <property type="match status" value="1"/>
</dbReference>
<reference evidence="3 4" key="1">
    <citation type="journal article" date="2018" name="Elife">
        <title>Firefly genomes illuminate parallel origins of bioluminescence in beetles.</title>
        <authorList>
            <person name="Fallon T.R."/>
            <person name="Lower S.E."/>
            <person name="Chang C.H."/>
            <person name="Bessho-Uehara M."/>
            <person name="Martin G.J."/>
            <person name="Bewick A.J."/>
            <person name="Behringer M."/>
            <person name="Debat H.J."/>
            <person name="Wong I."/>
            <person name="Day J.C."/>
            <person name="Suvorov A."/>
            <person name="Silva C.J."/>
            <person name="Stanger-Hall K.F."/>
            <person name="Hall D.W."/>
            <person name="Schmitz R.J."/>
            <person name="Nelson D.R."/>
            <person name="Lewis S.M."/>
            <person name="Shigenobu S."/>
            <person name="Bybee S.M."/>
            <person name="Larracuente A.M."/>
            <person name="Oba Y."/>
            <person name="Weng J.K."/>
        </authorList>
    </citation>
    <scope>NUCLEOTIDE SEQUENCE [LARGE SCALE GENOMIC DNA]</scope>
    <source>
        <strain evidence="3">1611_PpyrPB1</strain>
        <tissue evidence="3">Whole body</tissue>
    </source>
</reference>
<dbReference type="GO" id="GO:0005549">
    <property type="term" value="F:odorant binding"/>
    <property type="evidence" value="ECO:0007669"/>
    <property type="project" value="InterPro"/>
</dbReference>
<evidence type="ECO:0000256" key="1">
    <source>
        <dbReference type="ARBA" id="ARBA00022729"/>
    </source>
</evidence>
<evidence type="ECO:0000313" key="4">
    <source>
        <dbReference type="Proteomes" id="UP000327044"/>
    </source>
</evidence>
<gene>
    <name evidence="3" type="ORF">PPYR_01751</name>
</gene>
<evidence type="ECO:0000256" key="2">
    <source>
        <dbReference type="SAM" id="SignalP"/>
    </source>
</evidence>
<dbReference type="InterPro" id="IPR006170">
    <property type="entry name" value="PBP/GOBP"/>
</dbReference>
<feature type="signal peptide" evidence="2">
    <location>
        <begin position="1"/>
        <end position="16"/>
    </location>
</feature>
<keyword evidence="1 2" id="KW-0732">Signal</keyword>
<proteinExistence type="predicted"/>
<protein>
    <submittedName>
        <fullName evidence="3">Uncharacterized protein</fullName>
    </submittedName>
</protein>
<accession>A0A5N4B591</accession>
<sequence length="133" mass="15660">MKSVLLLSILVVAVAAKKIPEETVKKFEETIGDLKMKCIEESKVDPKRIEKMIKELDFTEDKALKCYWRCLHEKVNIFKADGSYDNELIVKKFPFIKKDLQEKCEKRHRDEKDNCDKAFKYSLCIIDDLIVEK</sequence>
<dbReference type="PANTHER" id="PTHR11857">
    <property type="entry name" value="ODORANT BINDING PROTEIN-RELATED"/>
    <property type="match status" value="1"/>
</dbReference>
<keyword evidence="4" id="KW-1185">Reference proteome</keyword>
<dbReference type="CDD" id="cd23992">
    <property type="entry name" value="PBP_GOBP"/>
    <property type="match status" value="1"/>
</dbReference>
<evidence type="ECO:0000313" key="3">
    <source>
        <dbReference type="EMBL" id="KAB0804781.1"/>
    </source>
</evidence>
<dbReference type="InParanoid" id="A0A5N4B591"/>
<dbReference type="OrthoDB" id="6601693at2759"/>
<dbReference type="Gene3D" id="1.10.238.20">
    <property type="entry name" value="Pheromone/general odorant binding protein domain"/>
    <property type="match status" value="1"/>
</dbReference>
<organism evidence="3 4">
    <name type="scientific">Photinus pyralis</name>
    <name type="common">Common eastern firefly</name>
    <name type="synonym">Lampyris pyralis</name>
    <dbReference type="NCBI Taxonomy" id="7054"/>
    <lineage>
        <taxon>Eukaryota</taxon>
        <taxon>Metazoa</taxon>
        <taxon>Ecdysozoa</taxon>
        <taxon>Arthropoda</taxon>
        <taxon>Hexapoda</taxon>
        <taxon>Insecta</taxon>
        <taxon>Pterygota</taxon>
        <taxon>Neoptera</taxon>
        <taxon>Endopterygota</taxon>
        <taxon>Coleoptera</taxon>
        <taxon>Polyphaga</taxon>
        <taxon>Elateriformia</taxon>
        <taxon>Elateroidea</taxon>
        <taxon>Lampyridae</taxon>
        <taxon>Lampyrinae</taxon>
        <taxon>Photinus</taxon>
    </lineage>
</organism>
<dbReference type="GO" id="GO:0005615">
    <property type="term" value="C:extracellular space"/>
    <property type="evidence" value="ECO:0007669"/>
    <property type="project" value="TreeGrafter"/>
</dbReference>
<dbReference type="AlphaFoldDB" id="A0A5N4B591"/>
<dbReference type="GO" id="GO:0007608">
    <property type="term" value="P:sensory perception of smell"/>
    <property type="evidence" value="ECO:0007669"/>
    <property type="project" value="TreeGrafter"/>
</dbReference>
<comment type="caution">
    <text evidence="3">The sequence shown here is derived from an EMBL/GenBank/DDBJ whole genome shotgun (WGS) entry which is preliminary data.</text>
</comment>
<dbReference type="SUPFAM" id="SSF47565">
    <property type="entry name" value="Insect pheromone/odorant-binding proteins"/>
    <property type="match status" value="1"/>
</dbReference>